<dbReference type="NCBIfam" id="TIGR01212">
    <property type="entry name" value="TIGR01212 family radical SAM protein"/>
    <property type="match status" value="1"/>
</dbReference>
<dbReference type="InterPro" id="IPR032432">
    <property type="entry name" value="Radical_SAM_C"/>
</dbReference>
<dbReference type="AlphaFoldDB" id="A0A0G4KAK7"/>
<evidence type="ECO:0000259" key="7">
    <source>
        <dbReference type="SMART" id="SM00729"/>
    </source>
</evidence>
<dbReference type="SUPFAM" id="SSF102114">
    <property type="entry name" value="Radical SAM enzymes"/>
    <property type="match status" value="1"/>
</dbReference>
<dbReference type="InterPro" id="IPR007197">
    <property type="entry name" value="rSAM"/>
</dbReference>
<dbReference type="GO" id="GO:0003824">
    <property type="term" value="F:catalytic activity"/>
    <property type="evidence" value="ECO:0007669"/>
    <property type="project" value="InterPro"/>
</dbReference>
<keyword evidence="6" id="KW-0411">Iron-sulfur</keyword>
<evidence type="ECO:0000256" key="2">
    <source>
        <dbReference type="ARBA" id="ARBA00022485"/>
    </source>
</evidence>
<dbReference type="InterPro" id="IPR005911">
    <property type="entry name" value="YhcC-like"/>
</dbReference>
<dbReference type="PANTHER" id="PTHR11135:SF1">
    <property type="entry name" value="PROTEIN YHCC"/>
    <property type="match status" value="1"/>
</dbReference>
<dbReference type="Pfam" id="PF16199">
    <property type="entry name" value="Radical_SAM_C"/>
    <property type="match status" value="1"/>
</dbReference>
<dbReference type="SMART" id="SM00729">
    <property type="entry name" value="Elp3"/>
    <property type="match status" value="1"/>
</dbReference>
<dbReference type="Gene3D" id="3.80.30.20">
    <property type="entry name" value="tm_1862 like domain"/>
    <property type="match status" value="1"/>
</dbReference>
<dbReference type="InterPro" id="IPR058240">
    <property type="entry name" value="rSAM_sf"/>
</dbReference>
<evidence type="ECO:0000256" key="3">
    <source>
        <dbReference type="ARBA" id="ARBA00022691"/>
    </source>
</evidence>
<feature type="domain" description="Elp3/MiaA/NifB-like radical SAM core" evidence="7">
    <location>
        <begin position="29"/>
        <end position="267"/>
    </location>
</feature>
<evidence type="ECO:0000313" key="8">
    <source>
        <dbReference type="EMBL" id="CRF35467.1"/>
    </source>
</evidence>
<evidence type="ECO:0000256" key="6">
    <source>
        <dbReference type="ARBA" id="ARBA00023014"/>
    </source>
</evidence>
<proteinExistence type="predicted"/>
<dbReference type="SFLD" id="SFLDG01086">
    <property type="entry name" value="elongater_protein-like"/>
    <property type="match status" value="1"/>
</dbReference>
<evidence type="ECO:0000256" key="4">
    <source>
        <dbReference type="ARBA" id="ARBA00022723"/>
    </source>
</evidence>
<evidence type="ECO:0000313" key="9">
    <source>
        <dbReference type="Proteomes" id="UP000043763"/>
    </source>
</evidence>
<keyword evidence="9" id="KW-1185">Reference proteome</keyword>
<evidence type="ECO:0000256" key="5">
    <source>
        <dbReference type="ARBA" id="ARBA00023004"/>
    </source>
</evidence>
<keyword evidence="3" id="KW-0949">S-adenosyl-L-methionine</keyword>
<gene>
    <name evidence="8" type="ORF">BRSU_2675</name>
</gene>
<dbReference type="GO" id="GO:0046872">
    <property type="term" value="F:metal ion binding"/>
    <property type="evidence" value="ECO:0007669"/>
    <property type="project" value="UniProtKB-KW"/>
</dbReference>
<dbReference type="EMBL" id="CVLB01000003">
    <property type="protein sequence ID" value="CRF35467.1"/>
    <property type="molecule type" value="Genomic_DNA"/>
</dbReference>
<dbReference type="OrthoDB" id="9801689at2"/>
<sequence>MQNKDNKQNNKNYYSFSDYVKNKFGVKVGKISIDTDFGCAHKANDGGCRFCNLNSYKPPYVAEEDINNQWINGLKNYKGRYQKFYGYFQLGTPLSPLASKESLKYANKLVHFDECVGLMFGARSDMLEDDVLKELSDLSYLSGKEIWLEMGLQSSNDETSKFINRGHDYKSFAETVNHIKSDYSNIIICTHIIFGLPKKFNDDDKKTIELESKYDMIKTVKDVSALKIDAIKFHQLDIVKDSYFENMYRDYNFPTLDEDFYIDLMSDAISFTRSDIIIARLMGDSLGDSLIAPKWKKSKGEIINLITKRMKEKNIIQGINYIF</sequence>
<protein>
    <submittedName>
        <fullName evidence="8">Fe-S osidoreductase</fullName>
    </submittedName>
</protein>
<keyword evidence="5" id="KW-0408">Iron</keyword>
<comment type="cofactor">
    <cofactor evidence="1">
        <name>[4Fe-4S] cluster</name>
        <dbReference type="ChEBI" id="CHEBI:49883"/>
    </cofactor>
</comment>
<dbReference type="InterPro" id="IPR039661">
    <property type="entry name" value="ELP3"/>
</dbReference>
<reference evidence="9" key="1">
    <citation type="submission" date="2015-04" db="EMBL/GenBank/DDBJ databases">
        <authorList>
            <person name="Mushtaq Mamoona"/>
        </authorList>
    </citation>
    <scope>NUCLEOTIDE SEQUENCE [LARGE SCALE GENOMIC DNA]</scope>
    <source>
        <strain evidence="9">AN4859/03</strain>
    </source>
</reference>
<dbReference type="InterPro" id="IPR006638">
    <property type="entry name" value="Elp3/MiaA/NifB-like_rSAM"/>
</dbReference>
<dbReference type="SFLD" id="SFLDG01091">
    <property type="entry name" value="uncharacterized_CHP01210-like"/>
    <property type="match status" value="1"/>
</dbReference>
<keyword evidence="2" id="KW-0004">4Fe-4S</keyword>
<evidence type="ECO:0000256" key="1">
    <source>
        <dbReference type="ARBA" id="ARBA00001966"/>
    </source>
</evidence>
<name>A0A0G4KAK7_9SPIR</name>
<dbReference type="GO" id="GO:0051539">
    <property type="term" value="F:4 iron, 4 sulfur cluster binding"/>
    <property type="evidence" value="ECO:0007669"/>
    <property type="project" value="UniProtKB-KW"/>
</dbReference>
<keyword evidence="4" id="KW-0479">Metal-binding</keyword>
<dbReference type="SFLD" id="SFLDS00029">
    <property type="entry name" value="Radical_SAM"/>
    <property type="match status" value="1"/>
</dbReference>
<dbReference type="RefSeq" id="WP_048596044.1">
    <property type="nucleotide sequence ID" value="NZ_CVLB01000003.1"/>
</dbReference>
<dbReference type="Proteomes" id="UP000043763">
    <property type="component" value="Unassembled WGS sequence"/>
</dbReference>
<dbReference type="Pfam" id="PF04055">
    <property type="entry name" value="Radical_SAM"/>
    <property type="match status" value="1"/>
</dbReference>
<organism evidence="8 9">
    <name type="scientific">Brachyspira suanatina</name>
    <dbReference type="NCBI Taxonomy" id="381802"/>
    <lineage>
        <taxon>Bacteria</taxon>
        <taxon>Pseudomonadati</taxon>
        <taxon>Spirochaetota</taxon>
        <taxon>Spirochaetia</taxon>
        <taxon>Brachyspirales</taxon>
        <taxon>Brachyspiraceae</taxon>
        <taxon>Brachyspira</taxon>
    </lineage>
</organism>
<dbReference type="PANTHER" id="PTHR11135">
    <property type="entry name" value="HISTONE ACETYLTRANSFERASE-RELATED"/>
    <property type="match status" value="1"/>
</dbReference>
<accession>A0A0G4KAK7</accession>
<dbReference type="InterPro" id="IPR023404">
    <property type="entry name" value="rSAM_horseshoe"/>
</dbReference>